<evidence type="ECO:0000313" key="2">
    <source>
        <dbReference type="Proteomes" id="UP000230066"/>
    </source>
</evidence>
<comment type="caution">
    <text evidence="1">The sequence shown here is derived from an EMBL/GenBank/DDBJ whole genome shotgun (WGS) entry which is preliminary data.</text>
</comment>
<gene>
    <name evidence="1" type="ORF">D915_004523</name>
</gene>
<dbReference type="PANTHER" id="PTHR16078:SF1">
    <property type="entry name" value="COILED-COIL DOMAIN-CONTAINING PROTEIN 87"/>
    <property type="match status" value="1"/>
</dbReference>
<dbReference type="EMBL" id="JXXN02001495">
    <property type="protein sequence ID" value="THD24646.1"/>
    <property type="molecule type" value="Genomic_DNA"/>
</dbReference>
<name>A0A4E0RBI5_FASHE</name>
<reference evidence="1" key="1">
    <citation type="submission" date="2019-03" db="EMBL/GenBank/DDBJ databases">
        <title>Improved annotation for the trematode Fasciola hepatica.</title>
        <authorList>
            <person name="Choi Y.-J."/>
            <person name="Martin J."/>
            <person name="Mitreva M."/>
        </authorList>
    </citation>
    <scope>NUCLEOTIDE SEQUENCE [LARGE SCALE GENOMIC DNA]</scope>
</reference>
<dbReference type="Proteomes" id="UP000230066">
    <property type="component" value="Unassembled WGS sequence"/>
</dbReference>
<keyword evidence="2" id="KW-1185">Reference proteome</keyword>
<protein>
    <submittedName>
        <fullName evidence="1">Uncharacterized protein</fullName>
    </submittedName>
</protein>
<dbReference type="InterPro" id="IPR037383">
    <property type="entry name" value="CCDC87"/>
</dbReference>
<accession>A0A4E0RBI5</accession>
<organism evidence="1 2">
    <name type="scientific">Fasciola hepatica</name>
    <name type="common">Liver fluke</name>
    <dbReference type="NCBI Taxonomy" id="6192"/>
    <lineage>
        <taxon>Eukaryota</taxon>
        <taxon>Metazoa</taxon>
        <taxon>Spiralia</taxon>
        <taxon>Lophotrochozoa</taxon>
        <taxon>Platyhelminthes</taxon>
        <taxon>Trematoda</taxon>
        <taxon>Digenea</taxon>
        <taxon>Plagiorchiida</taxon>
        <taxon>Echinostomata</taxon>
        <taxon>Echinostomatoidea</taxon>
        <taxon>Fasciolidae</taxon>
        <taxon>Fasciola</taxon>
    </lineage>
</organism>
<proteinExistence type="predicted"/>
<dbReference type="AlphaFoldDB" id="A0A4E0RBI5"/>
<dbReference type="PANTHER" id="PTHR16078">
    <property type="entry name" value="COILED-COIL DOMAIN-CONTAINING PROTEIN 87"/>
    <property type="match status" value="1"/>
</dbReference>
<sequence>MILTLSGLKEYILQPIIRKLKLSDESTLIYCVLKILDELWVTMSAQINKNPHSTLHLCDKISVAIITAILKEEVLLDSEQINLENIVKSAIESIILERDKNRMMSFMIDNSRNTPEEKPLDLSTRISNPYKSIMDDFRVKDLMEFEQLQHYNGYKKLDVTRLQKDRTGKTHAEILSTQNLKEDLDLLASLDVEPVIECNKQPSTLGAFVLGEYVMTPDVRPSDRRPISEFVMKPLGSIWNMFLDEIDESTMKLLDANYQVPSEDMDFYRELLKTCSNEHVDLKIGNNRMHCPSSLEMLPLLKFAKAHSELLLQKPLIKHKAPLVNKWLPVDKQRNQGFSLHDEEAFVKVLDDLVMPESALDSVFADEIQLWKKNQNSKVEESERELFIIQIKDQLENERKTYYEDGKQLREDTFRERLQHEEGQWNPKIIFPSGLITLGHVQSEKMERCEEKISLLEQQIELLQQPGCCIKYSGKKPELDSRTDFKALQARLEEAWGRLQIPEAQRIQLLANLCLMADHRYEMITMSRPTWKFVQLWEQAAQDVTKRESMLMEEANTEIQIIDPTLYGKADVIAQQAVAAEQRAILQTKFLALNERLHETAGVLNRDYNCVLTYRGEPYLDKMKHDRSDLQYHIHLFCTTVQTRNQTLGKK</sequence>
<evidence type="ECO:0000313" key="1">
    <source>
        <dbReference type="EMBL" id="THD24646.1"/>
    </source>
</evidence>